<evidence type="ECO:0000256" key="4">
    <source>
        <dbReference type="ARBA" id="ARBA00022722"/>
    </source>
</evidence>
<dbReference type="GeneTree" id="ENSGT00940000164797"/>
<reference evidence="10" key="2">
    <citation type="journal article" date="2014" name="Nat. Commun.">
        <title>The cavefish genome reveals candidate genes for eye loss.</title>
        <authorList>
            <person name="McGaugh S.E."/>
            <person name="Gross J.B."/>
            <person name="Aken B."/>
            <person name="Blin M."/>
            <person name="Borowsky R."/>
            <person name="Chalopin D."/>
            <person name="Hinaux H."/>
            <person name="Jeffery W.R."/>
            <person name="Keene A."/>
            <person name="Ma L."/>
            <person name="Minx P."/>
            <person name="Murphy D."/>
            <person name="O'Quin K.E."/>
            <person name="Retaux S."/>
            <person name="Rohner N."/>
            <person name="Searle S.M."/>
            <person name="Stahl B.A."/>
            <person name="Tabin C."/>
            <person name="Volff J.N."/>
            <person name="Yoshizawa M."/>
            <person name="Warren W.C."/>
        </authorList>
    </citation>
    <scope>NUCLEOTIDE SEQUENCE [LARGE SCALE GENOMIC DNA]</scope>
    <source>
        <strain evidence="10">female</strain>
    </source>
</reference>
<dbReference type="PANTHER" id="PTHR22930:SF206">
    <property type="entry name" value="NUCLEASE HARBI1"/>
    <property type="match status" value="1"/>
</dbReference>
<dbReference type="GO" id="GO:0016787">
    <property type="term" value="F:hydrolase activity"/>
    <property type="evidence" value="ECO:0007669"/>
    <property type="project" value="UniProtKB-KW"/>
</dbReference>
<sequence>CRRTAVLQGERPHGSLTSYCQLNTAVPILQLYFGGADLRADLRLSRETITSLTAALRQETDHGWSRDIEVLVFLYWLAHAASYRVVSRVFAIPKSSVHDIVHRVSKDVSGIIKRVITLPTGDDLEVIGAGFAHLAPAFTVAVGAIDGCHIRIKPPSANAQCYLNRKLFHSVQLQAICDHQGKFLDIFVGYPGSVHDARILKNSPLYKEALYPPAGRCILGDGGYPCISTPIKLLTPYREPVQNPVQARFNRKLSHVAQCSTTCALLMVTSLSQMFQRRRMLMPQSLHKQRKDQETRHGRTWLQLSLHPRWPYQLFLSVIIFRVLYIVFDNLQFY</sequence>
<evidence type="ECO:0000256" key="3">
    <source>
        <dbReference type="ARBA" id="ARBA00006958"/>
    </source>
</evidence>
<dbReference type="Ensembl" id="ENSAMXT00000054162.1">
    <property type="protein sequence ID" value="ENSAMXP00000030074.1"/>
    <property type="gene ID" value="ENSAMXG00000036027.1"/>
</dbReference>
<proteinExistence type="inferred from homology"/>
<evidence type="ECO:0000256" key="2">
    <source>
        <dbReference type="ARBA" id="ARBA00004123"/>
    </source>
</evidence>
<dbReference type="Bgee" id="ENSAMXG00000036027">
    <property type="expression patterns" value="Expressed in testis and 14 other cell types or tissues"/>
</dbReference>
<comment type="similarity">
    <text evidence="3">Belongs to the HARBI1 family.</text>
</comment>
<evidence type="ECO:0000256" key="5">
    <source>
        <dbReference type="ARBA" id="ARBA00022723"/>
    </source>
</evidence>
<dbReference type="PANTHER" id="PTHR22930">
    <property type="match status" value="1"/>
</dbReference>
<keyword evidence="6" id="KW-0378">Hydrolase</keyword>
<keyword evidence="7" id="KW-0539">Nucleus</keyword>
<evidence type="ECO:0000313" key="9">
    <source>
        <dbReference type="Ensembl" id="ENSAMXP00000030074.1"/>
    </source>
</evidence>
<feature type="domain" description="DDE Tnp4" evidence="8">
    <location>
        <begin position="145"/>
        <end position="261"/>
    </location>
</feature>
<keyword evidence="5" id="KW-0479">Metal-binding</keyword>
<dbReference type="InterPro" id="IPR045249">
    <property type="entry name" value="HARBI1-like"/>
</dbReference>
<evidence type="ECO:0000256" key="7">
    <source>
        <dbReference type="ARBA" id="ARBA00023242"/>
    </source>
</evidence>
<dbReference type="InterPro" id="IPR027806">
    <property type="entry name" value="HARBI1_dom"/>
</dbReference>
<keyword evidence="4" id="KW-0540">Nuclease</keyword>
<dbReference type="AlphaFoldDB" id="A0A3B1ILG9"/>
<protein>
    <recommendedName>
        <fullName evidence="8">DDE Tnp4 domain-containing protein</fullName>
    </recommendedName>
</protein>
<reference evidence="10" key="1">
    <citation type="submission" date="2013-03" db="EMBL/GenBank/DDBJ databases">
        <authorList>
            <person name="Jeffery W."/>
            <person name="Warren W."/>
            <person name="Wilson R.K."/>
        </authorList>
    </citation>
    <scope>NUCLEOTIDE SEQUENCE</scope>
    <source>
        <strain evidence="10">female</strain>
    </source>
</reference>
<name>A0A3B1ILG9_ASTMX</name>
<evidence type="ECO:0000256" key="1">
    <source>
        <dbReference type="ARBA" id="ARBA00001968"/>
    </source>
</evidence>
<reference evidence="9" key="3">
    <citation type="submission" date="2025-08" db="UniProtKB">
        <authorList>
            <consortium name="Ensembl"/>
        </authorList>
    </citation>
    <scope>IDENTIFICATION</scope>
</reference>
<dbReference type="Proteomes" id="UP000018467">
    <property type="component" value="Unassembled WGS sequence"/>
</dbReference>
<organism evidence="9 10">
    <name type="scientific">Astyanax mexicanus</name>
    <name type="common">Blind cave fish</name>
    <name type="synonym">Astyanax fasciatus mexicanus</name>
    <dbReference type="NCBI Taxonomy" id="7994"/>
    <lineage>
        <taxon>Eukaryota</taxon>
        <taxon>Metazoa</taxon>
        <taxon>Chordata</taxon>
        <taxon>Craniata</taxon>
        <taxon>Vertebrata</taxon>
        <taxon>Euteleostomi</taxon>
        <taxon>Actinopterygii</taxon>
        <taxon>Neopterygii</taxon>
        <taxon>Teleostei</taxon>
        <taxon>Ostariophysi</taxon>
        <taxon>Characiformes</taxon>
        <taxon>Characoidei</taxon>
        <taxon>Acestrorhamphidae</taxon>
        <taxon>Acestrorhamphinae</taxon>
        <taxon>Astyanax</taxon>
    </lineage>
</organism>
<keyword evidence="10" id="KW-1185">Reference proteome</keyword>
<reference evidence="9" key="4">
    <citation type="submission" date="2025-09" db="UniProtKB">
        <authorList>
            <consortium name="Ensembl"/>
        </authorList>
    </citation>
    <scope>IDENTIFICATION</scope>
</reference>
<comment type="cofactor">
    <cofactor evidence="1">
        <name>a divalent metal cation</name>
        <dbReference type="ChEBI" id="CHEBI:60240"/>
    </cofactor>
</comment>
<dbReference type="GO" id="GO:0004518">
    <property type="term" value="F:nuclease activity"/>
    <property type="evidence" value="ECO:0007669"/>
    <property type="project" value="UniProtKB-KW"/>
</dbReference>
<evidence type="ECO:0000313" key="10">
    <source>
        <dbReference type="Proteomes" id="UP000018467"/>
    </source>
</evidence>
<dbReference type="GO" id="GO:0046872">
    <property type="term" value="F:metal ion binding"/>
    <property type="evidence" value="ECO:0007669"/>
    <property type="project" value="UniProtKB-KW"/>
</dbReference>
<dbReference type="InParanoid" id="A0A3B1ILG9"/>
<dbReference type="GO" id="GO:0005634">
    <property type="term" value="C:nucleus"/>
    <property type="evidence" value="ECO:0007669"/>
    <property type="project" value="UniProtKB-SubCell"/>
</dbReference>
<dbReference type="Pfam" id="PF13359">
    <property type="entry name" value="DDE_Tnp_4"/>
    <property type="match status" value="1"/>
</dbReference>
<evidence type="ECO:0000256" key="6">
    <source>
        <dbReference type="ARBA" id="ARBA00022801"/>
    </source>
</evidence>
<accession>A0A3B1ILG9</accession>
<evidence type="ECO:0000259" key="8">
    <source>
        <dbReference type="Pfam" id="PF13359"/>
    </source>
</evidence>
<comment type="subcellular location">
    <subcellularLocation>
        <location evidence="2">Nucleus</location>
    </subcellularLocation>
</comment>